<feature type="compositionally biased region" description="Polar residues" evidence="1">
    <location>
        <begin position="97"/>
        <end position="117"/>
    </location>
</feature>
<accession>A0A4R0RG97</accession>
<feature type="region of interest" description="Disordered" evidence="1">
    <location>
        <begin position="65"/>
        <end position="201"/>
    </location>
</feature>
<proteinExistence type="predicted"/>
<feature type="chain" id="PRO_5020885264" evidence="2">
    <location>
        <begin position="21"/>
        <end position="201"/>
    </location>
</feature>
<evidence type="ECO:0000256" key="1">
    <source>
        <dbReference type="SAM" id="MobiDB-lite"/>
    </source>
</evidence>
<feature type="compositionally biased region" description="Low complexity" evidence="1">
    <location>
        <begin position="188"/>
        <end position="201"/>
    </location>
</feature>
<feature type="signal peptide" evidence="2">
    <location>
        <begin position="1"/>
        <end position="20"/>
    </location>
</feature>
<reference evidence="3 4" key="1">
    <citation type="submission" date="2018-11" db="EMBL/GenBank/DDBJ databases">
        <title>Genome assembly of Steccherinum ochraceum LE-BIN_3174, the white-rot fungus of the Steccherinaceae family (The Residual Polyporoid clade, Polyporales, Basidiomycota).</title>
        <authorList>
            <person name="Fedorova T.V."/>
            <person name="Glazunova O.A."/>
            <person name="Landesman E.O."/>
            <person name="Moiseenko K.V."/>
            <person name="Psurtseva N.V."/>
            <person name="Savinova O.S."/>
            <person name="Shakhova N.V."/>
            <person name="Tyazhelova T.V."/>
            <person name="Vasina D.V."/>
        </authorList>
    </citation>
    <scope>NUCLEOTIDE SEQUENCE [LARGE SCALE GENOMIC DNA]</scope>
    <source>
        <strain evidence="3 4">LE-BIN_3174</strain>
    </source>
</reference>
<name>A0A4R0RG97_9APHY</name>
<evidence type="ECO:0000313" key="3">
    <source>
        <dbReference type="EMBL" id="TCD66306.1"/>
    </source>
</evidence>
<evidence type="ECO:0000256" key="2">
    <source>
        <dbReference type="SAM" id="SignalP"/>
    </source>
</evidence>
<dbReference type="EMBL" id="RWJN01000140">
    <property type="protein sequence ID" value="TCD66306.1"/>
    <property type="molecule type" value="Genomic_DNA"/>
</dbReference>
<organism evidence="3 4">
    <name type="scientific">Steccherinum ochraceum</name>
    <dbReference type="NCBI Taxonomy" id="92696"/>
    <lineage>
        <taxon>Eukaryota</taxon>
        <taxon>Fungi</taxon>
        <taxon>Dikarya</taxon>
        <taxon>Basidiomycota</taxon>
        <taxon>Agaricomycotina</taxon>
        <taxon>Agaricomycetes</taxon>
        <taxon>Polyporales</taxon>
        <taxon>Steccherinaceae</taxon>
        <taxon>Steccherinum</taxon>
    </lineage>
</organism>
<feature type="compositionally biased region" description="Low complexity" evidence="1">
    <location>
        <begin position="150"/>
        <end position="171"/>
    </location>
</feature>
<comment type="caution">
    <text evidence="3">The sequence shown here is derived from an EMBL/GenBank/DDBJ whole genome shotgun (WGS) entry which is preliminary data.</text>
</comment>
<keyword evidence="2" id="KW-0732">Signal</keyword>
<protein>
    <submittedName>
        <fullName evidence="3">Uncharacterized protein</fullName>
    </submittedName>
</protein>
<evidence type="ECO:0000313" key="4">
    <source>
        <dbReference type="Proteomes" id="UP000292702"/>
    </source>
</evidence>
<dbReference type="Proteomes" id="UP000292702">
    <property type="component" value="Unassembled WGS sequence"/>
</dbReference>
<dbReference type="AlphaFoldDB" id="A0A4R0RG97"/>
<sequence>MRYAIILACALAVATSSGMAVPLHEFQAREVDQDALVARDILQAIHARELNTLDARTDELNFFVKRGSHKSTPRPSGGGGGAASGSGNARDSPAPSYHSTQRPPSYRSTASADYNNQDARRAAQRLPPYGAQGNRDGGPVPGQRAQPAHASSNAAGGSRGGAARPPAASNSRQHQSAIDAAFRGYNDSPSSSRSGSRGAGR</sequence>
<gene>
    <name evidence="3" type="ORF">EIP91_001552</name>
</gene>
<keyword evidence="4" id="KW-1185">Reference proteome</keyword>